<reference evidence="9 11" key="2">
    <citation type="journal article" date="2017" name="BMC Genomics">
        <title>Genomic analysis of methanogenic archaea reveals a shift towards energy conservation.</title>
        <authorList>
            <person name="Gilmore S.P."/>
            <person name="Henske J.K."/>
            <person name="Sexton J.A."/>
            <person name="Solomon K.V."/>
            <person name="Seppala S."/>
            <person name="Yoo J.I."/>
            <person name="Huyett L.M."/>
            <person name="Pressman A."/>
            <person name="Cogan J.Z."/>
            <person name="Kivenson V."/>
            <person name="Peng X."/>
            <person name="Tan Y."/>
            <person name="Valentine D.L."/>
            <person name="O'Malley M.A."/>
        </authorList>
    </citation>
    <scope>NUCLEOTIDE SEQUENCE [LARGE SCALE GENOMIC DNA]</scope>
    <source>
        <strain evidence="9 11">1R-7</strain>
    </source>
</reference>
<keyword evidence="3 8" id="KW-0547">Nucleotide-binding</keyword>
<keyword evidence="6 8" id="KW-0521">NADP</keyword>
<evidence type="ECO:0000256" key="7">
    <source>
        <dbReference type="ARBA" id="ARBA00023027"/>
    </source>
</evidence>
<evidence type="ECO:0000256" key="2">
    <source>
        <dbReference type="ARBA" id="ARBA00022679"/>
    </source>
</evidence>
<gene>
    <name evidence="8 10" type="primary">nadK</name>
    <name evidence="9" type="ORF">ASJ82_05780</name>
    <name evidence="10" type="ORF">MSCUN_15090</name>
</gene>
<dbReference type="GO" id="GO:0003951">
    <property type="term" value="F:NAD+ kinase activity"/>
    <property type="evidence" value="ECO:0007669"/>
    <property type="project" value="UniProtKB-UniRule"/>
</dbReference>
<comment type="function">
    <text evidence="8">Involved in the regulation of the intracellular balance of NAD and NADP, and is a key enzyme in the biosynthesis of NADP. Catalyzes specifically the phosphorylation on 2'-hydroxyl of the adenosine moiety of NAD to yield NADP.</text>
</comment>
<dbReference type="InterPro" id="IPR016064">
    <property type="entry name" value="NAD/diacylglycerol_kinase_sf"/>
</dbReference>
<dbReference type="InterPro" id="IPR017438">
    <property type="entry name" value="ATP-NAD_kinase_N"/>
</dbReference>
<dbReference type="RefSeq" id="WP_095608848.1">
    <property type="nucleotide sequence ID" value="NZ_CAUHCB010000012.1"/>
</dbReference>
<dbReference type="Gene3D" id="3.40.50.10330">
    <property type="entry name" value="Probable inorganic polyphosphate/atp-NAD kinase, domain 1"/>
    <property type="match status" value="1"/>
</dbReference>
<dbReference type="EMBL" id="LWMS01000046">
    <property type="protein sequence ID" value="PWL07635.1"/>
    <property type="molecule type" value="Genomic_DNA"/>
</dbReference>
<feature type="active site" description="Proton acceptor" evidence="8">
    <location>
        <position position="66"/>
    </location>
</feature>
<dbReference type="InterPro" id="IPR002504">
    <property type="entry name" value="NADK"/>
</dbReference>
<proteinExistence type="inferred from homology"/>
<dbReference type="SUPFAM" id="SSF111331">
    <property type="entry name" value="NAD kinase/diacylglycerol kinase-like"/>
    <property type="match status" value="1"/>
</dbReference>
<dbReference type="OrthoDB" id="77798at2157"/>
<feature type="binding site" evidence="8">
    <location>
        <begin position="135"/>
        <end position="136"/>
    </location>
    <ligand>
        <name>NAD(+)</name>
        <dbReference type="ChEBI" id="CHEBI:57540"/>
    </ligand>
</feature>
<evidence type="ECO:0000256" key="5">
    <source>
        <dbReference type="ARBA" id="ARBA00022840"/>
    </source>
</evidence>
<dbReference type="PANTHER" id="PTHR20275:SF43">
    <property type="entry name" value="BIFUNCTIONAL NADP PHOSPHATASE_NAD KINASE"/>
    <property type="match status" value="1"/>
</dbReference>
<keyword evidence="4 8" id="KW-0418">Kinase</keyword>
<dbReference type="Pfam" id="PF01513">
    <property type="entry name" value="NAD_kinase"/>
    <property type="match status" value="1"/>
</dbReference>
<comment type="caution">
    <text evidence="9">The sequence shown here is derived from an EMBL/GenBank/DDBJ whole genome shotgun (WGS) entry which is preliminary data.</text>
</comment>
<dbReference type="Gene3D" id="2.60.200.30">
    <property type="entry name" value="Probable inorganic polyphosphate/atp-NAD kinase, domain 2"/>
    <property type="match status" value="1"/>
</dbReference>
<comment type="similarity">
    <text evidence="8">Belongs to the NAD kinase family.</text>
</comment>
<keyword evidence="2 8" id="KW-0808">Transferase</keyword>
<dbReference type="GO" id="GO:0005737">
    <property type="term" value="C:cytoplasm"/>
    <property type="evidence" value="ECO:0007669"/>
    <property type="project" value="UniProtKB-SubCell"/>
</dbReference>
<dbReference type="NCBIfam" id="NF002984">
    <property type="entry name" value="PRK03708.1"/>
    <property type="match status" value="1"/>
</dbReference>
<dbReference type="InterPro" id="IPR017437">
    <property type="entry name" value="ATP-NAD_kinase_PpnK-typ_C"/>
</dbReference>
<reference evidence="10 12" key="1">
    <citation type="submission" date="2016-04" db="EMBL/GenBank/DDBJ databases">
        <title>Genome sequence of Methanosphaera cuniculi DSM 4103.</title>
        <authorList>
            <person name="Poehlein A."/>
            <person name="Seedorf H."/>
            <person name="Daniel R."/>
        </authorList>
    </citation>
    <scope>NUCLEOTIDE SEQUENCE [LARGE SCALE GENOMIC DNA]</scope>
    <source>
        <strain evidence="10 12">DSM 4103</strain>
    </source>
</reference>
<evidence type="ECO:0000256" key="3">
    <source>
        <dbReference type="ARBA" id="ARBA00022741"/>
    </source>
</evidence>
<comment type="catalytic activity">
    <reaction evidence="8">
        <text>NAD(+) + ATP = ADP + NADP(+) + H(+)</text>
        <dbReference type="Rhea" id="RHEA:18629"/>
        <dbReference type="ChEBI" id="CHEBI:15378"/>
        <dbReference type="ChEBI" id="CHEBI:30616"/>
        <dbReference type="ChEBI" id="CHEBI:57540"/>
        <dbReference type="ChEBI" id="CHEBI:58349"/>
        <dbReference type="ChEBI" id="CHEBI:456216"/>
        <dbReference type="EC" id="2.7.1.23"/>
    </reaction>
</comment>
<dbReference type="Proteomes" id="UP000217528">
    <property type="component" value="Unassembled WGS sequence"/>
</dbReference>
<dbReference type="HAMAP" id="MF_00361">
    <property type="entry name" value="NAD_kinase"/>
    <property type="match status" value="1"/>
</dbReference>
<dbReference type="GO" id="GO:0046872">
    <property type="term" value="F:metal ion binding"/>
    <property type="evidence" value="ECO:0007669"/>
    <property type="project" value="UniProtKB-UniRule"/>
</dbReference>
<keyword evidence="1 8" id="KW-0963">Cytoplasm</keyword>
<protein>
    <recommendedName>
        <fullName evidence="8">NAD kinase</fullName>
        <ecNumber evidence="8">2.7.1.23</ecNumber>
    </recommendedName>
    <alternativeName>
        <fullName evidence="8">ATP-dependent NAD kinase</fullName>
    </alternativeName>
</protein>
<dbReference type="Pfam" id="PF20143">
    <property type="entry name" value="NAD_kinase_C"/>
    <property type="match status" value="1"/>
</dbReference>
<evidence type="ECO:0000256" key="8">
    <source>
        <dbReference type="HAMAP-Rule" id="MF_00361"/>
    </source>
</evidence>
<evidence type="ECO:0000313" key="11">
    <source>
        <dbReference type="Proteomes" id="UP000217528"/>
    </source>
</evidence>
<organism evidence="9 11">
    <name type="scientific">Methanosphaera cuniculi</name>
    <dbReference type="NCBI Taxonomy" id="1077256"/>
    <lineage>
        <taxon>Archaea</taxon>
        <taxon>Methanobacteriati</taxon>
        <taxon>Methanobacteriota</taxon>
        <taxon>Methanomada group</taxon>
        <taxon>Methanobacteria</taxon>
        <taxon>Methanobacteriales</taxon>
        <taxon>Methanobacteriaceae</taxon>
        <taxon>Methanosphaera</taxon>
    </lineage>
</organism>
<name>A0A2A2HCE7_9EURY</name>
<keyword evidence="7 8" id="KW-0520">NAD</keyword>
<sequence length="275" mass="30621">MKIGIVSRTDKEDAIELDCSIIKYLLENNVEVEVDSSLVEKLPEFSMYDVALDDMSSDIVLCVGGDGTVLNAQHVLSPKKIPILSINMGTVGFLTEVDPENVFECLEKLLNYDFFIEERLQLDVLCDNEWHTVLNELVIMTSQPAKMLNLRVLVDEEVVDDVRADGLIVSTPSGSTAYAMSAGGPIVDPRVDAAIIIPICPFKLNTRPKIVPAESLITVQFLKEGKQGVAVLDGMLTSRFDFLEEIKVRKSDHSAYFVRFKQSFYKSVNSKLNII</sequence>
<feature type="binding site" evidence="8">
    <location>
        <position position="165"/>
    </location>
    <ligand>
        <name>NAD(+)</name>
        <dbReference type="ChEBI" id="CHEBI:57540"/>
    </ligand>
</feature>
<feature type="binding site" evidence="8">
    <location>
        <begin position="66"/>
        <end position="67"/>
    </location>
    <ligand>
        <name>NAD(+)</name>
        <dbReference type="ChEBI" id="CHEBI:57540"/>
    </ligand>
</feature>
<feature type="binding site" evidence="8">
    <location>
        <position position="163"/>
    </location>
    <ligand>
        <name>NAD(+)</name>
        <dbReference type="ChEBI" id="CHEBI:57540"/>
    </ligand>
</feature>
<dbReference type="EC" id="2.7.1.23" evidence="8"/>
<dbReference type="GO" id="GO:0019674">
    <property type="term" value="P:NAD+ metabolic process"/>
    <property type="evidence" value="ECO:0007669"/>
    <property type="project" value="InterPro"/>
</dbReference>
<comment type="caution">
    <text evidence="8">Lacks conserved residue(s) required for the propagation of feature annotation.</text>
</comment>
<evidence type="ECO:0000313" key="9">
    <source>
        <dbReference type="EMBL" id="PAV07181.1"/>
    </source>
</evidence>
<accession>A0A2A2HCE7</accession>
<evidence type="ECO:0000313" key="10">
    <source>
        <dbReference type="EMBL" id="PWL07635.1"/>
    </source>
</evidence>
<comment type="cofactor">
    <cofactor evidence="8">
        <name>a divalent metal cation</name>
        <dbReference type="ChEBI" id="CHEBI:60240"/>
    </cofactor>
</comment>
<comment type="subcellular location">
    <subcellularLocation>
        <location evidence="8">Cytoplasm</location>
    </subcellularLocation>
</comment>
<evidence type="ECO:0000313" key="12">
    <source>
        <dbReference type="Proteomes" id="UP000246004"/>
    </source>
</evidence>
<feature type="binding site" evidence="8">
    <location>
        <position position="146"/>
    </location>
    <ligand>
        <name>NAD(+)</name>
        <dbReference type="ChEBI" id="CHEBI:57540"/>
    </ligand>
</feature>
<dbReference type="EMBL" id="LMVN01000021">
    <property type="protein sequence ID" value="PAV07181.1"/>
    <property type="molecule type" value="Genomic_DNA"/>
</dbReference>
<keyword evidence="11" id="KW-1185">Reference proteome</keyword>
<dbReference type="Proteomes" id="UP000246004">
    <property type="component" value="Unassembled WGS sequence"/>
</dbReference>
<feature type="binding site" evidence="8">
    <location>
        <begin position="176"/>
        <end position="181"/>
    </location>
    <ligand>
        <name>NAD(+)</name>
        <dbReference type="ChEBI" id="CHEBI:57540"/>
    </ligand>
</feature>
<dbReference type="AlphaFoldDB" id="A0A2A2HCE7"/>
<evidence type="ECO:0000256" key="4">
    <source>
        <dbReference type="ARBA" id="ARBA00022777"/>
    </source>
</evidence>
<dbReference type="PANTHER" id="PTHR20275">
    <property type="entry name" value="NAD KINASE"/>
    <property type="match status" value="1"/>
</dbReference>
<evidence type="ECO:0000256" key="1">
    <source>
        <dbReference type="ARBA" id="ARBA00022490"/>
    </source>
</evidence>
<keyword evidence="5 8" id="KW-0067">ATP-binding</keyword>
<evidence type="ECO:0000256" key="6">
    <source>
        <dbReference type="ARBA" id="ARBA00022857"/>
    </source>
</evidence>
<dbReference type="GO" id="GO:0006741">
    <property type="term" value="P:NADP+ biosynthetic process"/>
    <property type="evidence" value="ECO:0007669"/>
    <property type="project" value="UniProtKB-UniRule"/>
</dbReference>
<dbReference type="GO" id="GO:0005524">
    <property type="term" value="F:ATP binding"/>
    <property type="evidence" value="ECO:0007669"/>
    <property type="project" value="UniProtKB-KW"/>
</dbReference>